<evidence type="ECO:0000256" key="4">
    <source>
        <dbReference type="ARBA" id="ARBA00023242"/>
    </source>
</evidence>
<comment type="subcellular location">
    <subcellularLocation>
        <location evidence="1">Nucleus</location>
        <location evidence="1">Nucleolus</location>
    </subcellularLocation>
</comment>
<keyword evidence="4" id="KW-0539">Nucleus</keyword>
<reference evidence="6 7" key="1">
    <citation type="journal article" date="2019" name="Plant Biotechnol. J.">
        <title>The red bayberry genome and genetic basis of sex determination.</title>
        <authorList>
            <person name="Jia H.M."/>
            <person name="Jia H.J."/>
            <person name="Cai Q.L."/>
            <person name="Wang Y."/>
            <person name="Zhao H.B."/>
            <person name="Yang W.F."/>
            <person name="Wang G.Y."/>
            <person name="Li Y.H."/>
            <person name="Zhan D.L."/>
            <person name="Shen Y.T."/>
            <person name="Niu Q.F."/>
            <person name="Chang L."/>
            <person name="Qiu J."/>
            <person name="Zhao L."/>
            <person name="Xie H.B."/>
            <person name="Fu W.Y."/>
            <person name="Jin J."/>
            <person name="Li X.W."/>
            <person name="Jiao Y."/>
            <person name="Zhou C.C."/>
            <person name="Tu T."/>
            <person name="Chai C.Y."/>
            <person name="Gao J.L."/>
            <person name="Fan L.J."/>
            <person name="van de Weg E."/>
            <person name="Wang J.Y."/>
            <person name="Gao Z.S."/>
        </authorList>
    </citation>
    <scope>NUCLEOTIDE SEQUENCE [LARGE SCALE GENOMIC DNA]</scope>
    <source>
        <tissue evidence="6">Leaves</tissue>
    </source>
</reference>
<feature type="region of interest" description="Disordered" evidence="5">
    <location>
        <begin position="45"/>
        <end position="198"/>
    </location>
</feature>
<comment type="caution">
    <text evidence="6">The sequence shown here is derived from an EMBL/GenBank/DDBJ whole genome shotgun (WGS) entry which is preliminary data.</text>
</comment>
<name>A0A6A1W9F4_9ROSI</name>
<sequence>MAEEIEVEAGEVARPLGRHIRKRALKNKALSVAFNEKDLRDYVGGFHKRKKKRRKEAQKQQEEAQRRKRIENRKKRKLERELVYGGAPPINGSAENDECEEEDEENEPIASISGTTTYDDGNMKVTVTTSELSHEEEIYTIDNTKEAAVPQSTGADKKHNVPVSKSKAFKRAAKPKSRPKPQSKRDKKKGKKKNKKRT</sequence>
<evidence type="ECO:0000256" key="1">
    <source>
        <dbReference type="ARBA" id="ARBA00004604"/>
    </source>
</evidence>
<dbReference type="Pfam" id="PF09805">
    <property type="entry name" value="Nop25"/>
    <property type="match status" value="1"/>
</dbReference>
<gene>
    <name evidence="6" type="ORF">CJ030_MR2G026715</name>
</gene>
<evidence type="ECO:0000256" key="3">
    <source>
        <dbReference type="ARBA" id="ARBA00023054"/>
    </source>
</evidence>
<dbReference type="OrthoDB" id="551633at2759"/>
<feature type="compositionally biased region" description="Basic residues" evidence="5">
    <location>
        <begin position="167"/>
        <end position="198"/>
    </location>
</feature>
<evidence type="ECO:0008006" key="8">
    <source>
        <dbReference type="Google" id="ProtNLM"/>
    </source>
</evidence>
<evidence type="ECO:0000313" key="6">
    <source>
        <dbReference type="EMBL" id="KAB1221899.1"/>
    </source>
</evidence>
<protein>
    <recommendedName>
        <fullName evidence="8">Ribosomal RNA-processing protein 17</fullName>
    </recommendedName>
</protein>
<keyword evidence="3" id="KW-0175">Coiled coil</keyword>
<dbReference type="PANTHER" id="PTHR14577">
    <property type="entry name" value="NUCLEOLAR PROTEIN 12"/>
    <property type="match status" value="1"/>
</dbReference>
<evidence type="ECO:0000256" key="2">
    <source>
        <dbReference type="ARBA" id="ARBA00007175"/>
    </source>
</evidence>
<dbReference type="PANTHER" id="PTHR14577:SF0">
    <property type="entry name" value="NUCLEOLAR PROTEIN 12"/>
    <property type="match status" value="1"/>
</dbReference>
<keyword evidence="7" id="KW-1185">Reference proteome</keyword>
<proteinExistence type="inferred from homology"/>
<dbReference type="AlphaFoldDB" id="A0A6A1W9F4"/>
<feature type="compositionally biased region" description="Polar residues" evidence="5">
    <location>
        <begin position="112"/>
        <end position="131"/>
    </location>
</feature>
<evidence type="ECO:0000256" key="5">
    <source>
        <dbReference type="SAM" id="MobiDB-lite"/>
    </source>
</evidence>
<dbReference type="InterPro" id="IPR019186">
    <property type="entry name" value="Nucleolar_protein_12"/>
</dbReference>
<accession>A0A6A1W9F4</accession>
<dbReference type="EMBL" id="RXIC02000020">
    <property type="protein sequence ID" value="KAB1221899.1"/>
    <property type="molecule type" value="Genomic_DNA"/>
</dbReference>
<dbReference type="GO" id="GO:0005730">
    <property type="term" value="C:nucleolus"/>
    <property type="evidence" value="ECO:0007669"/>
    <property type="project" value="UniProtKB-SubCell"/>
</dbReference>
<dbReference type="Proteomes" id="UP000516437">
    <property type="component" value="Chromosome 2"/>
</dbReference>
<feature type="compositionally biased region" description="Acidic residues" evidence="5">
    <location>
        <begin position="95"/>
        <end position="107"/>
    </location>
</feature>
<organism evidence="6 7">
    <name type="scientific">Morella rubra</name>
    <name type="common">Chinese bayberry</name>
    <dbReference type="NCBI Taxonomy" id="262757"/>
    <lineage>
        <taxon>Eukaryota</taxon>
        <taxon>Viridiplantae</taxon>
        <taxon>Streptophyta</taxon>
        <taxon>Embryophyta</taxon>
        <taxon>Tracheophyta</taxon>
        <taxon>Spermatophyta</taxon>
        <taxon>Magnoliopsida</taxon>
        <taxon>eudicotyledons</taxon>
        <taxon>Gunneridae</taxon>
        <taxon>Pentapetalae</taxon>
        <taxon>rosids</taxon>
        <taxon>fabids</taxon>
        <taxon>Fagales</taxon>
        <taxon>Myricaceae</taxon>
        <taxon>Morella</taxon>
    </lineage>
</organism>
<feature type="compositionally biased region" description="Basic residues" evidence="5">
    <location>
        <begin position="66"/>
        <end position="77"/>
    </location>
</feature>
<feature type="compositionally biased region" description="Basic residues" evidence="5">
    <location>
        <begin position="46"/>
        <end position="56"/>
    </location>
</feature>
<dbReference type="GO" id="GO:0019843">
    <property type="term" value="F:rRNA binding"/>
    <property type="evidence" value="ECO:0007669"/>
    <property type="project" value="TreeGrafter"/>
</dbReference>
<evidence type="ECO:0000313" key="7">
    <source>
        <dbReference type="Proteomes" id="UP000516437"/>
    </source>
</evidence>
<comment type="similarity">
    <text evidence="2">Belongs to the RRP17 family.</text>
</comment>